<name>A0A059E2F1_9PROT</name>
<dbReference type="OrthoDB" id="7597031at2"/>
<keyword evidence="1" id="KW-0812">Transmembrane</keyword>
<evidence type="ECO:0000256" key="1">
    <source>
        <dbReference type="SAM" id="Phobius"/>
    </source>
</evidence>
<dbReference type="Pfam" id="PF11739">
    <property type="entry name" value="YdbH-like"/>
    <property type="match status" value="1"/>
</dbReference>
<dbReference type="Proteomes" id="UP000024547">
    <property type="component" value="Unassembled WGS sequence"/>
</dbReference>
<dbReference type="InterPro" id="IPR021730">
    <property type="entry name" value="YdbH"/>
</dbReference>
<dbReference type="STRING" id="1280948.HY36_04605"/>
<proteinExistence type="predicted"/>
<reference evidence="2 3" key="1">
    <citation type="journal article" date="2014" name="Antonie Van Leeuwenhoek">
        <title>Hyphomonas beringensis sp. nov. and Hyphomonas chukchiensis sp. nov., isolated from surface seawater of the Bering Sea and Chukchi Sea.</title>
        <authorList>
            <person name="Li C."/>
            <person name="Lai Q."/>
            <person name="Li G."/>
            <person name="Dong C."/>
            <person name="Wang J."/>
            <person name="Liao Y."/>
            <person name="Shao Z."/>
        </authorList>
    </citation>
    <scope>NUCLEOTIDE SEQUENCE [LARGE SCALE GENOMIC DNA]</scope>
    <source>
        <strain evidence="2 3">22II1-22F38</strain>
    </source>
</reference>
<keyword evidence="1" id="KW-0472">Membrane</keyword>
<evidence type="ECO:0000313" key="3">
    <source>
        <dbReference type="Proteomes" id="UP000024547"/>
    </source>
</evidence>
<accession>A0A059E2F1</accession>
<feature type="transmembrane region" description="Helical" evidence="1">
    <location>
        <begin position="23"/>
        <end position="44"/>
    </location>
</feature>
<dbReference type="RefSeq" id="WP_035551130.1">
    <property type="nucleotide sequence ID" value="NZ_AWFH01000012.1"/>
</dbReference>
<dbReference type="EMBL" id="AWFH01000012">
    <property type="protein sequence ID" value="KCZ61841.1"/>
    <property type="molecule type" value="Genomic_DNA"/>
</dbReference>
<evidence type="ECO:0000313" key="2">
    <source>
        <dbReference type="EMBL" id="KCZ61841.1"/>
    </source>
</evidence>
<dbReference type="PATRIC" id="fig|1280948.3.peg.1753"/>
<dbReference type="eggNOG" id="COG2911">
    <property type="taxonomic scope" value="Bacteria"/>
</dbReference>
<sequence>MNTPHYKDLEVDSSKPGKQRLKWGRWLALAVLTLILLFAALVWLGRKYIAQQALAQWCHEQSLECQATFESLGPGGAMLTDVRIRSGGETPFAADEVIADLEWSGFVPSLGGVSVVAPQLRGTLDDRGLRFYGLESVGGSGSGGGGALPPVKVSAGRVSLATSAGDIGASIDLEGEFPTSGTLQMRLDPISLSGPEGTLVWSEGRVDVVAQDGQLEGDIFLDLQQAEIRGVQAREVQLEAILNSPISGEGQTQFVWDGTISSASWTGYEVTDAETNGQAIFAQLPSADLNSVLDALIRLSAEGMVGKVSGSAFAGRDVAAELDLNGEAGRVSGPFLAVANAFELPQGRGDTATVRGELRRTADAGIGIEAEITTAGVALNSGTSGQLTDLINLPDIFSAHEASLKDALRRAMVGFDASLAVDAQRDESGWSMSATGPAQVTSRTGLALDIEPAETAWFTQQGQSRSFDAKLAMRGGGFPNVETTLSLRTTENGLNEIHARDVKLAPWRAGDRSLSADLSSFDLLRSGEGALTLEAEGKIGIAGNVSGFDLASTHVTGHLIVSSSDDGWRIATTERSCLQLDSEGVRFGSVQLGAFQTPICPEGNEFIKPGEAFAGSTTLGDISIPIAFSSNTGSVSFTNAEIDWTGGKTASVSAIADALSLSLNIGEQSLTIDGQTLRLGLATRSNAPPALSARLGATKFDGSLIPADVSSTDFRFDGTTGESGVKGGLSADGVMIRDYRADPLYQPLTADLDATLNGPDFYMTGPLKLSSNGITVADTLLRLDIATLTGMAAVNSRDLTFEPGGLQPWRLSDRLRGVFTDARGDLVASARLEIEGGKIGGTADVTVSEFGFQTTRLGRVQGVNGQVTFSDVIALTTEPGQVISVERLNPGVPLESGKITFQLVNGNQFNVESASFPFAGGTLALSPLNWSLAGEQQTVEVTANGIELSKLVEVLKLPDTRATGTVSGSFPINVEGTDIFVRDARLKADEEGGYISYQGTAADSAGAADPNAKMAFEALQDFDFTVLELGLDGNVRDRMTISLILEGQSRKGIAYGNGNQVLNGQPFLFDITVNSALGELLRNAQYYTSQKSLTDEVVKQVTAKRLEEGERE</sequence>
<gene>
    <name evidence="2" type="ORF">HY36_04605</name>
</gene>
<keyword evidence="3" id="KW-1185">Reference proteome</keyword>
<dbReference type="AlphaFoldDB" id="A0A059E2F1"/>
<organism evidence="2 3">
    <name type="scientific">Hyphomonas atlantica</name>
    <dbReference type="NCBI Taxonomy" id="1280948"/>
    <lineage>
        <taxon>Bacteria</taxon>
        <taxon>Pseudomonadati</taxon>
        <taxon>Pseudomonadota</taxon>
        <taxon>Alphaproteobacteria</taxon>
        <taxon>Hyphomonadales</taxon>
        <taxon>Hyphomonadaceae</taxon>
        <taxon>Hyphomonas</taxon>
    </lineage>
</organism>
<keyword evidence="1" id="KW-1133">Transmembrane helix</keyword>
<protein>
    <submittedName>
        <fullName evidence="2">Uncharacterized protein</fullName>
    </submittedName>
</protein>
<comment type="caution">
    <text evidence="2">The sequence shown here is derived from an EMBL/GenBank/DDBJ whole genome shotgun (WGS) entry which is preliminary data.</text>
</comment>